<sequence>MAFFDLNADLTHLLFFPLLKYSPRKEEKNRAEQEKTRKEREEVPLDRRVFNGTGLARGEKKRRERKRDVSKRFPSSTPTLSNTVNNYVGLAVHWRRAFHGLGSKAEGARRMKKSIKSYPARNPRDHYVSTSASLVKESERERPGRKGFVPSR</sequence>
<keyword evidence="2" id="KW-1185">Reference proteome</keyword>
<protein>
    <submittedName>
        <fullName evidence="1">Uncharacterized protein</fullName>
    </submittedName>
</protein>
<proteinExistence type="predicted"/>
<accession>A0ACD0P0Z5</accession>
<dbReference type="EMBL" id="KZ819824">
    <property type="protein sequence ID" value="PWN51696.1"/>
    <property type="molecule type" value="Genomic_DNA"/>
</dbReference>
<name>A0ACD0P0Z5_9BASI</name>
<evidence type="ECO:0000313" key="1">
    <source>
        <dbReference type="EMBL" id="PWN51696.1"/>
    </source>
</evidence>
<reference evidence="1 2" key="1">
    <citation type="journal article" date="2018" name="Mol. Biol. Evol.">
        <title>Broad Genomic Sampling Reveals a Smut Pathogenic Ancestry of the Fungal Clade Ustilaginomycotina.</title>
        <authorList>
            <person name="Kijpornyongpan T."/>
            <person name="Mondo S.J."/>
            <person name="Barry K."/>
            <person name="Sandor L."/>
            <person name="Lee J."/>
            <person name="Lipzen A."/>
            <person name="Pangilinan J."/>
            <person name="LaButti K."/>
            <person name="Hainaut M."/>
            <person name="Henrissat B."/>
            <person name="Grigoriev I.V."/>
            <person name="Spatafora J.W."/>
            <person name="Aime M.C."/>
        </authorList>
    </citation>
    <scope>NUCLEOTIDE SEQUENCE [LARGE SCALE GENOMIC DNA]</scope>
    <source>
        <strain evidence="1 2">SA 807</strain>
    </source>
</reference>
<dbReference type="Proteomes" id="UP000245626">
    <property type="component" value="Unassembled WGS sequence"/>
</dbReference>
<gene>
    <name evidence="1" type="ORF">IE53DRAFT_40331</name>
</gene>
<evidence type="ECO:0000313" key="2">
    <source>
        <dbReference type="Proteomes" id="UP000245626"/>
    </source>
</evidence>
<organism evidence="1 2">
    <name type="scientific">Violaceomyces palustris</name>
    <dbReference type="NCBI Taxonomy" id="1673888"/>
    <lineage>
        <taxon>Eukaryota</taxon>
        <taxon>Fungi</taxon>
        <taxon>Dikarya</taxon>
        <taxon>Basidiomycota</taxon>
        <taxon>Ustilaginomycotina</taxon>
        <taxon>Ustilaginomycetes</taxon>
        <taxon>Violaceomycetales</taxon>
        <taxon>Violaceomycetaceae</taxon>
        <taxon>Violaceomyces</taxon>
    </lineage>
</organism>